<sequence length="63" mass="6850">MLRIAIALLIAAPALAAAPHSGVVGTRSMPELSDIALFACAAFGVWFVRNRLRARFRRDTPKD</sequence>
<feature type="signal peptide" evidence="2">
    <location>
        <begin position="1"/>
        <end position="16"/>
    </location>
</feature>
<feature type="chain" id="PRO_5014700793" evidence="2">
    <location>
        <begin position="17"/>
        <end position="63"/>
    </location>
</feature>
<dbReference type="AlphaFoldDB" id="A0A2K8MII2"/>
<keyword evidence="1" id="KW-1133">Transmembrane helix</keyword>
<evidence type="ECO:0000256" key="1">
    <source>
        <dbReference type="SAM" id="Phobius"/>
    </source>
</evidence>
<evidence type="ECO:0000313" key="4">
    <source>
        <dbReference type="Proteomes" id="UP000229081"/>
    </source>
</evidence>
<dbReference type="RefSeq" id="WP_100283489.1">
    <property type="nucleotide sequence ID" value="NZ_CP024923.1"/>
</dbReference>
<dbReference type="KEGG" id="sphc:CVN68_18435"/>
<feature type="transmembrane region" description="Helical" evidence="1">
    <location>
        <begin position="32"/>
        <end position="48"/>
    </location>
</feature>
<keyword evidence="2" id="KW-0732">Signal</keyword>
<keyword evidence="4" id="KW-1185">Reference proteome</keyword>
<gene>
    <name evidence="3" type="ORF">CVN68_18435</name>
</gene>
<reference evidence="3 4" key="1">
    <citation type="submission" date="2017-11" db="EMBL/GenBank/DDBJ databases">
        <title>Complete genome sequence of Sphingomonas sp. Strain Cra20, a psychrotolerant potential plant growth promoting rhizobacteria.</title>
        <authorList>
            <person name="Luo Y."/>
        </authorList>
    </citation>
    <scope>NUCLEOTIDE SEQUENCE [LARGE SCALE GENOMIC DNA]</scope>
    <source>
        <strain evidence="3 4">Cra20</strain>
    </source>
</reference>
<protein>
    <submittedName>
        <fullName evidence="3">Uncharacterized protein</fullName>
    </submittedName>
</protein>
<evidence type="ECO:0000256" key="2">
    <source>
        <dbReference type="SAM" id="SignalP"/>
    </source>
</evidence>
<proteinExistence type="predicted"/>
<dbReference type="EMBL" id="CP024923">
    <property type="protein sequence ID" value="ATY33690.1"/>
    <property type="molecule type" value="Genomic_DNA"/>
</dbReference>
<keyword evidence="1" id="KW-0472">Membrane</keyword>
<dbReference type="Proteomes" id="UP000229081">
    <property type="component" value="Chromosome"/>
</dbReference>
<evidence type="ECO:0000313" key="3">
    <source>
        <dbReference type="EMBL" id="ATY33690.1"/>
    </source>
</evidence>
<keyword evidence="1" id="KW-0812">Transmembrane</keyword>
<name>A0A2K8MII2_9SPHN</name>
<accession>A0A2K8MII2</accession>
<organism evidence="3 4">
    <name type="scientific">Sphingomonas psychrotolerans</name>
    <dbReference type="NCBI Taxonomy" id="1327635"/>
    <lineage>
        <taxon>Bacteria</taxon>
        <taxon>Pseudomonadati</taxon>
        <taxon>Pseudomonadota</taxon>
        <taxon>Alphaproteobacteria</taxon>
        <taxon>Sphingomonadales</taxon>
        <taxon>Sphingomonadaceae</taxon>
        <taxon>Sphingomonas</taxon>
    </lineage>
</organism>